<sequence length="100" mass="11070">MVPPVFLPIAEMTRNLSGKLDRKSLRALLVSIEGDNIHEYRVSDRPKVAPSTNMERDLQALWAKGLNLKLENIGANDDFFHIGGDTLAAMRIVAASHSRS</sequence>
<dbReference type="Gene3D" id="1.10.1200.10">
    <property type="entry name" value="ACP-like"/>
    <property type="match status" value="1"/>
</dbReference>
<evidence type="ECO:0000313" key="4">
    <source>
        <dbReference type="Proteomes" id="UP001150879"/>
    </source>
</evidence>
<dbReference type="PANTHER" id="PTHR45527">
    <property type="entry name" value="NONRIBOSOMAL PEPTIDE SYNTHETASE"/>
    <property type="match status" value="1"/>
</dbReference>
<dbReference type="GO" id="GO:0043041">
    <property type="term" value="P:amino acid activation for nonribosomal peptide biosynthetic process"/>
    <property type="evidence" value="ECO:0007669"/>
    <property type="project" value="TreeGrafter"/>
</dbReference>
<comment type="caution">
    <text evidence="3">The sequence shown here is derived from an EMBL/GenBank/DDBJ whole genome shotgun (WGS) entry which is preliminary data.</text>
</comment>
<reference evidence="3" key="2">
    <citation type="journal article" date="2023" name="IMA Fungus">
        <title>Comparative genomic study of the Penicillium genus elucidates a diverse pangenome and 15 lateral gene transfer events.</title>
        <authorList>
            <person name="Petersen C."/>
            <person name="Sorensen T."/>
            <person name="Nielsen M.R."/>
            <person name="Sondergaard T.E."/>
            <person name="Sorensen J.L."/>
            <person name="Fitzpatrick D.A."/>
            <person name="Frisvad J.C."/>
            <person name="Nielsen K.L."/>
        </authorList>
    </citation>
    <scope>NUCLEOTIDE SEQUENCE</scope>
    <source>
        <strain evidence="3">IBT 16849</strain>
    </source>
</reference>
<feature type="domain" description="Carrier" evidence="2">
    <location>
        <begin position="49"/>
        <end position="100"/>
    </location>
</feature>
<dbReference type="OrthoDB" id="416786at2759"/>
<organism evidence="3 4">
    <name type="scientific">Penicillium cf. griseofulvum</name>
    <dbReference type="NCBI Taxonomy" id="2972120"/>
    <lineage>
        <taxon>Eukaryota</taxon>
        <taxon>Fungi</taxon>
        <taxon>Dikarya</taxon>
        <taxon>Ascomycota</taxon>
        <taxon>Pezizomycotina</taxon>
        <taxon>Eurotiomycetes</taxon>
        <taxon>Eurotiomycetidae</taxon>
        <taxon>Eurotiales</taxon>
        <taxon>Aspergillaceae</taxon>
        <taxon>Penicillium</taxon>
    </lineage>
</organism>
<evidence type="ECO:0000256" key="1">
    <source>
        <dbReference type="ARBA" id="ARBA00022598"/>
    </source>
</evidence>
<dbReference type="GO" id="GO:0044550">
    <property type="term" value="P:secondary metabolite biosynthetic process"/>
    <property type="evidence" value="ECO:0007669"/>
    <property type="project" value="TreeGrafter"/>
</dbReference>
<dbReference type="InterPro" id="IPR009081">
    <property type="entry name" value="PP-bd_ACP"/>
</dbReference>
<name>A0A9W9T2C6_9EURO</name>
<dbReference type="EMBL" id="JAPQKP010000002">
    <property type="protein sequence ID" value="KAJ5206869.1"/>
    <property type="molecule type" value="Genomic_DNA"/>
</dbReference>
<dbReference type="GO" id="GO:0031177">
    <property type="term" value="F:phosphopantetheine binding"/>
    <property type="evidence" value="ECO:0007669"/>
    <property type="project" value="TreeGrafter"/>
</dbReference>
<evidence type="ECO:0000259" key="2">
    <source>
        <dbReference type="PROSITE" id="PS50075"/>
    </source>
</evidence>
<evidence type="ECO:0000313" key="3">
    <source>
        <dbReference type="EMBL" id="KAJ5206869.1"/>
    </source>
</evidence>
<dbReference type="GO" id="GO:0005737">
    <property type="term" value="C:cytoplasm"/>
    <property type="evidence" value="ECO:0007669"/>
    <property type="project" value="TreeGrafter"/>
</dbReference>
<dbReference type="AlphaFoldDB" id="A0A9W9T2C6"/>
<accession>A0A9W9T2C6</accession>
<dbReference type="SUPFAM" id="SSF47336">
    <property type="entry name" value="ACP-like"/>
    <property type="match status" value="1"/>
</dbReference>
<dbReference type="InterPro" id="IPR036736">
    <property type="entry name" value="ACP-like_sf"/>
</dbReference>
<dbReference type="PROSITE" id="PS50075">
    <property type="entry name" value="CARRIER"/>
    <property type="match status" value="1"/>
</dbReference>
<dbReference type="Pfam" id="PF00550">
    <property type="entry name" value="PP-binding"/>
    <property type="match status" value="1"/>
</dbReference>
<keyword evidence="4" id="KW-1185">Reference proteome</keyword>
<reference evidence="3" key="1">
    <citation type="submission" date="2022-11" db="EMBL/GenBank/DDBJ databases">
        <authorList>
            <person name="Petersen C."/>
        </authorList>
    </citation>
    <scope>NUCLEOTIDE SEQUENCE</scope>
    <source>
        <strain evidence="3">IBT 16849</strain>
    </source>
</reference>
<dbReference type="GO" id="GO:0016874">
    <property type="term" value="F:ligase activity"/>
    <property type="evidence" value="ECO:0007669"/>
    <property type="project" value="UniProtKB-KW"/>
</dbReference>
<keyword evidence="1" id="KW-0436">Ligase</keyword>
<dbReference type="PANTHER" id="PTHR45527:SF1">
    <property type="entry name" value="FATTY ACID SYNTHASE"/>
    <property type="match status" value="1"/>
</dbReference>
<gene>
    <name evidence="3" type="ORF">N7472_003317</name>
</gene>
<protein>
    <submittedName>
        <fullName evidence="3">Acetyl-CoA synthetase-like protein</fullName>
    </submittedName>
</protein>
<dbReference type="Proteomes" id="UP001150879">
    <property type="component" value="Unassembled WGS sequence"/>
</dbReference>
<proteinExistence type="predicted"/>
<dbReference type="SUPFAM" id="SSF56801">
    <property type="entry name" value="Acetyl-CoA synthetase-like"/>
    <property type="match status" value="1"/>
</dbReference>